<accession>A0AAV3ZYM8</accession>
<dbReference type="Proteomes" id="UP000735302">
    <property type="component" value="Unassembled WGS sequence"/>
</dbReference>
<feature type="region of interest" description="Disordered" evidence="1">
    <location>
        <begin position="1"/>
        <end position="64"/>
    </location>
</feature>
<reference evidence="2 3" key="1">
    <citation type="journal article" date="2021" name="Elife">
        <title>Chloroplast acquisition without the gene transfer in kleptoplastic sea slugs, Plakobranchus ocellatus.</title>
        <authorList>
            <person name="Maeda T."/>
            <person name="Takahashi S."/>
            <person name="Yoshida T."/>
            <person name="Shimamura S."/>
            <person name="Takaki Y."/>
            <person name="Nagai Y."/>
            <person name="Toyoda A."/>
            <person name="Suzuki Y."/>
            <person name="Arimoto A."/>
            <person name="Ishii H."/>
            <person name="Satoh N."/>
            <person name="Nishiyama T."/>
            <person name="Hasebe M."/>
            <person name="Maruyama T."/>
            <person name="Minagawa J."/>
            <person name="Obokata J."/>
            <person name="Shigenobu S."/>
        </authorList>
    </citation>
    <scope>NUCLEOTIDE SEQUENCE [LARGE SCALE GENOMIC DNA]</scope>
</reference>
<feature type="compositionally biased region" description="Polar residues" evidence="1">
    <location>
        <begin position="1"/>
        <end position="15"/>
    </location>
</feature>
<evidence type="ECO:0000313" key="3">
    <source>
        <dbReference type="Proteomes" id="UP000735302"/>
    </source>
</evidence>
<feature type="compositionally biased region" description="Basic residues" evidence="1">
    <location>
        <begin position="29"/>
        <end position="41"/>
    </location>
</feature>
<dbReference type="AlphaFoldDB" id="A0AAV3ZYM8"/>
<proteinExistence type="predicted"/>
<evidence type="ECO:0000256" key="1">
    <source>
        <dbReference type="SAM" id="MobiDB-lite"/>
    </source>
</evidence>
<organism evidence="2 3">
    <name type="scientific">Plakobranchus ocellatus</name>
    <dbReference type="NCBI Taxonomy" id="259542"/>
    <lineage>
        <taxon>Eukaryota</taxon>
        <taxon>Metazoa</taxon>
        <taxon>Spiralia</taxon>
        <taxon>Lophotrochozoa</taxon>
        <taxon>Mollusca</taxon>
        <taxon>Gastropoda</taxon>
        <taxon>Heterobranchia</taxon>
        <taxon>Euthyneura</taxon>
        <taxon>Panpulmonata</taxon>
        <taxon>Sacoglossa</taxon>
        <taxon>Placobranchoidea</taxon>
        <taxon>Plakobranchidae</taxon>
        <taxon>Plakobranchus</taxon>
    </lineage>
</organism>
<comment type="caution">
    <text evidence="2">The sequence shown here is derived from an EMBL/GenBank/DDBJ whole genome shotgun (WGS) entry which is preliminary data.</text>
</comment>
<evidence type="ECO:0000313" key="2">
    <source>
        <dbReference type="EMBL" id="GFN99502.1"/>
    </source>
</evidence>
<gene>
    <name evidence="2" type="ORF">PoB_002600800</name>
</gene>
<sequence length="83" mass="9092">MEDNSGKLSSRSGKTNKVIPAGLAEAKQKKSKKKKKGRRNSNKPEVEEVNKHTGTSDEEKSRLEVEGVAALESKYDAALVMFS</sequence>
<dbReference type="EMBL" id="BLXT01003003">
    <property type="protein sequence ID" value="GFN99502.1"/>
    <property type="molecule type" value="Genomic_DNA"/>
</dbReference>
<feature type="compositionally biased region" description="Basic and acidic residues" evidence="1">
    <location>
        <begin position="42"/>
        <end position="64"/>
    </location>
</feature>
<name>A0AAV3ZYM8_9GAST</name>
<keyword evidence="3" id="KW-1185">Reference proteome</keyword>
<protein>
    <submittedName>
        <fullName evidence="2">Uncharacterized protein</fullName>
    </submittedName>
</protein>